<dbReference type="GO" id="GO:0005737">
    <property type="term" value="C:cytoplasm"/>
    <property type="evidence" value="ECO:0007669"/>
    <property type="project" value="UniProtKB-SubCell"/>
</dbReference>
<evidence type="ECO:0000259" key="12">
    <source>
        <dbReference type="Pfam" id="PF02767"/>
    </source>
</evidence>
<comment type="subunit">
    <text evidence="10">Forms a ring-shaped head-to-tail homodimer around DNA.</text>
</comment>
<dbReference type="SUPFAM" id="SSF55979">
    <property type="entry name" value="DNA clamp"/>
    <property type="match status" value="3"/>
</dbReference>
<evidence type="ECO:0000256" key="8">
    <source>
        <dbReference type="ARBA" id="ARBA00022932"/>
    </source>
</evidence>
<keyword evidence="7 10" id="KW-0235">DNA replication</keyword>
<sequence length="372" mass="40936">MKVTIERSVFLKALGHVQSVVERRNTIPILSNVLLQAEGSILSLTATDLDIEIAEQVTADVETPGAITASALTLYEIVRRLPEGAQVRLDTDGDNGRLKLSAGKSEFSLAVLPDQDFPMLTAAQDGTTFTMPAPALRRLIDKTRFAMSQEETRYYLNGVYFHAHEDDDGPCLRAVATDGHRLARLNTALPDGAASMPGVIIPRKAVTELRRLLDDAEETVQVMVSESKVRFTFATLTLTSKLIDGTFPDYQRVIPSGNDRILKLDNKDFSRAVDRVSTVSADKTRSVKMVLDADRLKLMVNNPEAGSALEELSVDFDAEGLEIGFNAKYLIDVSHQIDGETVTFKFADPSSPTIIYDEEDTDALYVLMPLRV</sequence>
<evidence type="ECO:0000256" key="6">
    <source>
        <dbReference type="ARBA" id="ARBA00022695"/>
    </source>
</evidence>
<dbReference type="GO" id="GO:0003887">
    <property type="term" value="F:DNA-directed DNA polymerase activity"/>
    <property type="evidence" value="ECO:0007669"/>
    <property type="project" value="UniProtKB-UniRule"/>
</dbReference>
<dbReference type="PIRSF" id="PIRSF000804">
    <property type="entry name" value="DNA_pol_III_b"/>
    <property type="match status" value="1"/>
</dbReference>
<dbReference type="InterPro" id="IPR022634">
    <property type="entry name" value="DNA_polIII_beta_N"/>
</dbReference>
<comment type="caution">
    <text evidence="14">The sequence shown here is derived from an EMBL/GenBank/DDBJ whole genome shotgun (WGS) entry which is preliminary data.</text>
</comment>
<evidence type="ECO:0000256" key="2">
    <source>
        <dbReference type="ARBA" id="ARBA00010752"/>
    </source>
</evidence>
<protein>
    <recommendedName>
        <fullName evidence="3 10">Beta sliding clamp</fullName>
    </recommendedName>
</protein>
<dbReference type="InterPro" id="IPR022635">
    <property type="entry name" value="DNA_polIII_beta_C"/>
</dbReference>
<evidence type="ECO:0000256" key="5">
    <source>
        <dbReference type="ARBA" id="ARBA00022679"/>
    </source>
</evidence>
<dbReference type="PANTHER" id="PTHR30478:SF0">
    <property type="entry name" value="BETA SLIDING CLAMP"/>
    <property type="match status" value="1"/>
</dbReference>
<keyword evidence="6 10" id="KW-0548">Nucleotidyltransferase</keyword>
<dbReference type="GO" id="GO:0009360">
    <property type="term" value="C:DNA polymerase III complex"/>
    <property type="evidence" value="ECO:0007669"/>
    <property type="project" value="InterPro"/>
</dbReference>
<gene>
    <name evidence="14" type="ORF">GCM10011342_21720</name>
</gene>
<feature type="domain" description="DNA polymerase III beta sliding clamp N-terminal" evidence="11">
    <location>
        <begin position="1"/>
        <end position="120"/>
    </location>
</feature>
<name>A0A8J2V4T0_9PROT</name>
<dbReference type="InterPro" id="IPR046938">
    <property type="entry name" value="DNA_clamp_sf"/>
</dbReference>
<feature type="domain" description="DNA polymerase III beta sliding clamp C-terminal" evidence="13">
    <location>
        <begin position="252"/>
        <end position="371"/>
    </location>
</feature>
<comment type="similarity">
    <text evidence="2 10">Belongs to the beta sliding clamp family.</text>
</comment>
<dbReference type="GO" id="GO:0008408">
    <property type="term" value="F:3'-5' exonuclease activity"/>
    <property type="evidence" value="ECO:0007669"/>
    <property type="project" value="InterPro"/>
</dbReference>
<dbReference type="Pfam" id="PF02768">
    <property type="entry name" value="DNA_pol3_beta_3"/>
    <property type="match status" value="1"/>
</dbReference>
<dbReference type="GO" id="GO:0006271">
    <property type="term" value="P:DNA strand elongation involved in DNA replication"/>
    <property type="evidence" value="ECO:0007669"/>
    <property type="project" value="TreeGrafter"/>
</dbReference>
<dbReference type="AlphaFoldDB" id="A0A8J2V4T0"/>
<dbReference type="CDD" id="cd00140">
    <property type="entry name" value="beta_clamp"/>
    <property type="match status" value="1"/>
</dbReference>
<keyword evidence="8 10" id="KW-0239">DNA-directed DNA polymerase</keyword>
<evidence type="ECO:0000256" key="4">
    <source>
        <dbReference type="ARBA" id="ARBA00022490"/>
    </source>
</evidence>
<reference evidence="14" key="2">
    <citation type="submission" date="2020-09" db="EMBL/GenBank/DDBJ databases">
        <authorList>
            <person name="Sun Q."/>
            <person name="Zhou Y."/>
        </authorList>
    </citation>
    <scope>NUCLEOTIDE SEQUENCE</scope>
    <source>
        <strain evidence="14">CGMCC 1.12921</strain>
    </source>
</reference>
<dbReference type="Pfam" id="PF00712">
    <property type="entry name" value="DNA_pol3_beta"/>
    <property type="match status" value="1"/>
</dbReference>
<dbReference type="SMART" id="SM00480">
    <property type="entry name" value="POL3Bc"/>
    <property type="match status" value="1"/>
</dbReference>
<dbReference type="EMBL" id="BMGH01000001">
    <property type="protein sequence ID" value="GGD12600.1"/>
    <property type="molecule type" value="Genomic_DNA"/>
</dbReference>
<reference evidence="14" key="1">
    <citation type="journal article" date="2014" name="Int. J. Syst. Evol. Microbiol.">
        <title>Complete genome sequence of Corynebacterium casei LMG S-19264T (=DSM 44701T), isolated from a smear-ripened cheese.</title>
        <authorList>
            <consortium name="US DOE Joint Genome Institute (JGI-PGF)"/>
            <person name="Walter F."/>
            <person name="Albersmeier A."/>
            <person name="Kalinowski J."/>
            <person name="Ruckert C."/>
        </authorList>
    </citation>
    <scope>NUCLEOTIDE SEQUENCE</scope>
    <source>
        <strain evidence="14">CGMCC 1.12921</strain>
    </source>
</reference>
<dbReference type="Proteomes" id="UP000613582">
    <property type="component" value="Unassembled WGS sequence"/>
</dbReference>
<dbReference type="Gene3D" id="3.10.150.10">
    <property type="entry name" value="DNA Polymerase III, subunit A, domain 2"/>
    <property type="match status" value="1"/>
</dbReference>
<evidence type="ECO:0000313" key="14">
    <source>
        <dbReference type="EMBL" id="GGD12600.1"/>
    </source>
</evidence>
<dbReference type="InterPro" id="IPR001001">
    <property type="entry name" value="DNA_polIII_beta"/>
</dbReference>
<dbReference type="GO" id="GO:0003677">
    <property type="term" value="F:DNA binding"/>
    <property type="evidence" value="ECO:0007669"/>
    <property type="project" value="UniProtKB-UniRule"/>
</dbReference>
<dbReference type="InterPro" id="IPR022637">
    <property type="entry name" value="DNA_polIII_beta_cen"/>
</dbReference>
<dbReference type="Gene3D" id="3.70.10.10">
    <property type="match status" value="1"/>
</dbReference>
<evidence type="ECO:0000259" key="11">
    <source>
        <dbReference type="Pfam" id="PF00712"/>
    </source>
</evidence>
<keyword evidence="15" id="KW-1185">Reference proteome</keyword>
<evidence type="ECO:0000256" key="7">
    <source>
        <dbReference type="ARBA" id="ARBA00022705"/>
    </source>
</evidence>
<organism evidence="14 15">
    <name type="scientific">Aquisalinus flavus</name>
    <dbReference type="NCBI Taxonomy" id="1526572"/>
    <lineage>
        <taxon>Bacteria</taxon>
        <taxon>Pseudomonadati</taxon>
        <taxon>Pseudomonadota</taxon>
        <taxon>Alphaproteobacteria</taxon>
        <taxon>Parvularculales</taxon>
        <taxon>Parvularculaceae</taxon>
        <taxon>Aquisalinus</taxon>
    </lineage>
</organism>
<keyword evidence="5 10" id="KW-0808">Transferase</keyword>
<dbReference type="PANTHER" id="PTHR30478">
    <property type="entry name" value="DNA POLYMERASE III SUBUNIT BETA"/>
    <property type="match status" value="1"/>
</dbReference>
<evidence type="ECO:0000256" key="9">
    <source>
        <dbReference type="ARBA" id="ARBA00023125"/>
    </source>
</evidence>
<evidence type="ECO:0000259" key="13">
    <source>
        <dbReference type="Pfam" id="PF02768"/>
    </source>
</evidence>
<evidence type="ECO:0000313" key="15">
    <source>
        <dbReference type="Proteomes" id="UP000613582"/>
    </source>
</evidence>
<dbReference type="RefSeq" id="WP_188158399.1">
    <property type="nucleotide sequence ID" value="NZ_BMGH01000001.1"/>
</dbReference>
<comment type="function">
    <text evidence="10">Confers DNA tethering and processivity to DNA polymerases and other proteins. Acts as a clamp, forming a ring around DNA (a reaction catalyzed by the clamp-loading complex) which diffuses in an ATP-independent manner freely and bidirectionally along dsDNA. Initially characterized for its ability to contact the catalytic subunit of DNA polymerase III (Pol III), a complex, multichain enzyme responsible for most of the replicative synthesis in bacteria; Pol III exhibits 3'-5' exonuclease proofreading activity. The beta chain is required for initiation of replication as well as for processivity of DNA replication.</text>
</comment>
<dbReference type="NCBIfam" id="TIGR00663">
    <property type="entry name" value="dnan"/>
    <property type="match status" value="1"/>
</dbReference>
<dbReference type="Pfam" id="PF02767">
    <property type="entry name" value="DNA_pol3_beta_2"/>
    <property type="match status" value="1"/>
</dbReference>
<evidence type="ECO:0000256" key="10">
    <source>
        <dbReference type="PIRNR" id="PIRNR000804"/>
    </source>
</evidence>
<feature type="domain" description="DNA polymerase III beta sliding clamp central" evidence="12">
    <location>
        <begin position="132"/>
        <end position="249"/>
    </location>
</feature>
<evidence type="ECO:0000256" key="1">
    <source>
        <dbReference type="ARBA" id="ARBA00004496"/>
    </source>
</evidence>
<proteinExistence type="inferred from homology"/>
<evidence type="ECO:0000256" key="3">
    <source>
        <dbReference type="ARBA" id="ARBA00021035"/>
    </source>
</evidence>
<comment type="subcellular location">
    <subcellularLocation>
        <location evidence="1 10">Cytoplasm</location>
    </subcellularLocation>
</comment>
<accession>A0A8J2V4T0</accession>
<keyword evidence="4 10" id="KW-0963">Cytoplasm</keyword>
<keyword evidence="9" id="KW-0238">DNA-binding</keyword>